<protein>
    <submittedName>
        <fullName evidence="2">Myosin tail</fullName>
    </submittedName>
</protein>
<feature type="non-terminal residue" evidence="2">
    <location>
        <position position="1"/>
    </location>
</feature>
<accession>A0A2G9URP5</accession>
<dbReference type="AlphaFoldDB" id="A0A2G9URP5"/>
<dbReference type="EMBL" id="KZ345558">
    <property type="protein sequence ID" value="PIO72935.1"/>
    <property type="molecule type" value="Genomic_DNA"/>
</dbReference>
<gene>
    <name evidence="2" type="ORF">TELCIR_05104</name>
</gene>
<keyword evidence="3" id="KW-1185">Reference proteome</keyword>
<evidence type="ECO:0000313" key="3">
    <source>
        <dbReference type="Proteomes" id="UP000230423"/>
    </source>
</evidence>
<evidence type="ECO:0000259" key="1">
    <source>
        <dbReference type="PROSITE" id="PS51757"/>
    </source>
</evidence>
<sequence>GVRKMPDLGKSIRWPAPPVVLAPFVGKLKVMHQRWRAAAILATMPQHLRDSLPQKLAAFVALNGKRERWGYTRPWKGDYLAQSEEPSYNPLKYRTAMAALQSTNPFEKVLFSTFFQKFNRFNKSSLRALVITDKFIAKFDAVNFKLLKEPIPLQNVSRISICPEPNGLFVIHVADNDIVGCAKNAREEERIGELVGTLLAQYEKMKMRPPMVIVSPTLSVCLGGKTRMVRIFPADPTQQAVFKKNGNDIDLICHTMSAA</sequence>
<dbReference type="OrthoDB" id="6108017at2759"/>
<proteinExistence type="predicted"/>
<dbReference type="InterPro" id="IPR010926">
    <property type="entry name" value="Myosin_TH1"/>
</dbReference>
<feature type="domain" description="TH1" evidence="1">
    <location>
        <begin position="64"/>
        <end position="255"/>
    </location>
</feature>
<evidence type="ECO:0000313" key="2">
    <source>
        <dbReference type="EMBL" id="PIO72935.1"/>
    </source>
</evidence>
<dbReference type="Proteomes" id="UP000230423">
    <property type="component" value="Unassembled WGS sequence"/>
</dbReference>
<dbReference type="PROSITE" id="PS51757">
    <property type="entry name" value="TH1"/>
    <property type="match status" value="1"/>
</dbReference>
<name>A0A2G9URP5_TELCI</name>
<dbReference type="GO" id="GO:0003774">
    <property type="term" value="F:cytoskeletal motor activity"/>
    <property type="evidence" value="ECO:0007669"/>
    <property type="project" value="InterPro"/>
</dbReference>
<reference evidence="2 3" key="1">
    <citation type="submission" date="2015-09" db="EMBL/GenBank/DDBJ databases">
        <title>Draft genome of the parasitic nematode Teladorsagia circumcincta isolate WARC Sus (inbred).</title>
        <authorList>
            <person name="Mitreva M."/>
        </authorList>
    </citation>
    <scope>NUCLEOTIDE SEQUENCE [LARGE SCALE GENOMIC DNA]</scope>
    <source>
        <strain evidence="2 3">S</strain>
    </source>
</reference>
<dbReference type="GO" id="GO:0016459">
    <property type="term" value="C:myosin complex"/>
    <property type="evidence" value="ECO:0007669"/>
    <property type="project" value="InterPro"/>
</dbReference>
<dbReference type="Pfam" id="PF06017">
    <property type="entry name" value="Myosin_TH1"/>
    <property type="match status" value="1"/>
</dbReference>
<organism evidence="2 3">
    <name type="scientific">Teladorsagia circumcincta</name>
    <name type="common">Brown stomach worm</name>
    <name type="synonym">Ostertagia circumcincta</name>
    <dbReference type="NCBI Taxonomy" id="45464"/>
    <lineage>
        <taxon>Eukaryota</taxon>
        <taxon>Metazoa</taxon>
        <taxon>Ecdysozoa</taxon>
        <taxon>Nematoda</taxon>
        <taxon>Chromadorea</taxon>
        <taxon>Rhabditida</taxon>
        <taxon>Rhabditina</taxon>
        <taxon>Rhabditomorpha</taxon>
        <taxon>Strongyloidea</taxon>
        <taxon>Trichostrongylidae</taxon>
        <taxon>Teladorsagia</taxon>
    </lineage>
</organism>